<proteinExistence type="predicted"/>
<gene>
    <name evidence="1" type="ORF">BV25DRAFT_1822411</name>
</gene>
<sequence>MAAAVALTLSSTVRLSSGHTMPLLGFGVYQNYSATPSVLEALAVGYRHIDSAQAYRNEADVGKAVRESGVPRSDVFVTTKCLNPTHGYESTLGGVDTSLTKFGFDYIDLFLIHDPMSGPERRIATWRALIESRDKGKIRSIGVSNYGVKHLQEIQSAGLELPAVNQIELHPYCQQKPIVAWCHEHNIVVQAYCPIIRGKFDDPVIGDIAKKHLRDPAQILIRWSLQRGFVPLPKSATPSRIRSNAQLYDFTLDEEDLGRLDALDRGKDGAVSWNPVDHA</sequence>
<keyword evidence="2" id="KW-1185">Reference proteome</keyword>
<reference evidence="1" key="1">
    <citation type="submission" date="2021-03" db="EMBL/GenBank/DDBJ databases">
        <authorList>
            <consortium name="DOE Joint Genome Institute"/>
            <person name="Ahrendt S."/>
            <person name="Looney B.P."/>
            <person name="Miyauchi S."/>
            <person name="Morin E."/>
            <person name="Drula E."/>
            <person name="Courty P.E."/>
            <person name="Chicoki N."/>
            <person name="Fauchery L."/>
            <person name="Kohler A."/>
            <person name="Kuo A."/>
            <person name="Labutti K."/>
            <person name="Pangilinan J."/>
            <person name="Lipzen A."/>
            <person name="Riley R."/>
            <person name="Andreopoulos W."/>
            <person name="He G."/>
            <person name="Johnson J."/>
            <person name="Barry K.W."/>
            <person name="Grigoriev I.V."/>
            <person name="Nagy L."/>
            <person name="Hibbett D."/>
            <person name="Henrissat B."/>
            <person name="Matheny P.B."/>
            <person name="Labbe J."/>
            <person name="Martin F."/>
        </authorList>
    </citation>
    <scope>NUCLEOTIDE SEQUENCE</scope>
    <source>
        <strain evidence="1">HHB10654</strain>
    </source>
</reference>
<dbReference type="Proteomes" id="UP000814140">
    <property type="component" value="Unassembled WGS sequence"/>
</dbReference>
<comment type="caution">
    <text evidence="1">The sequence shown here is derived from an EMBL/GenBank/DDBJ whole genome shotgun (WGS) entry which is preliminary data.</text>
</comment>
<accession>A0ACB8TAR9</accession>
<protein>
    <submittedName>
        <fullName evidence="1">Aldo/keto reductase</fullName>
    </submittedName>
</protein>
<organism evidence="1 2">
    <name type="scientific">Artomyces pyxidatus</name>
    <dbReference type="NCBI Taxonomy" id="48021"/>
    <lineage>
        <taxon>Eukaryota</taxon>
        <taxon>Fungi</taxon>
        <taxon>Dikarya</taxon>
        <taxon>Basidiomycota</taxon>
        <taxon>Agaricomycotina</taxon>
        <taxon>Agaricomycetes</taxon>
        <taxon>Russulales</taxon>
        <taxon>Auriscalpiaceae</taxon>
        <taxon>Artomyces</taxon>
    </lineage>
</organism>
<evidence type="ECO:0000313" key="2">
    <source>
        <dbReference type="Proteomes" id="UP000814140"/>
    </source>
</evidence>
<dbReference type="EMBL" id="MU277196">
    <property type="protein sequence ID" value="KAI0065261.1"/>
    <property type="molecule type" value="Genomic_DNA"/>
</dbReference>
<evidence type="ECO:0000313" key="1">
    <source>
        <dbReference type="EMBL" id="KAI0065261.1"/>
    </source>
</evidence>
<name>A0ACB8TAR9_9AGAM</name>
<reference evidence="1" key="2">
    <citation type="journal article" date="2022" name="New Phytol.">
        <title>Evolutionary transition to the ectomycorrhizal habit in the genomes of a hyperdiverse lineage of mushroom-forming fungi.</title>
        <authorList>
            <person name="Looney B."/>
            <person name="Miyauchi S."/>
            <person name="Morin E."/>
            <person name="Drula E."/>
            <person name="Courty P.E."/>
            <person name="Kohler A."/>
            <person name="Kuo A."/>
            <person name="LaButti K."/>
            <person name="Pangilinan J."/>
            <person name="Lipzen A."/>
            <person name="Riley R."/>
            <person name="Andreopoulos W."/>
            <person name="He G."/>
            <person name="Johnson J."/>
            <person name="Nolan M."/>
            <person name="Tritt A."/>
            <person name="Barry K.W."/>
            <person name="Grigoriev I.V."/>
            <person name="Nagy L.G."/>
            <person name="Hibbett D."/>
            <person name="Henrissat B."/>
            <person name="Matheny P.B."/>
            <person name="Labbe J."/>
            <person name="Martin F.M."/>
        </authorList>
    </citation>
    <scope>NUCLEOTIDE SEQUENCE</scope>
    <source>
        <strain evidence="1">HHB10654</strain>
    </source>
</reference>